<dbReference type="EMBL" id="MNBE01000566">
    <property type="protein sequence ID" value="OKP08619.1"/>
    <property type="molecule type" value="Genomic_DNA"/>
</dbReference>
<dbReference type="Proteomes" id="UP000186955">
    <property type="component" value="Unassembled WGS sequence"/>
</dbReference>
<sequence length="233" mass="27056">MSVDALTTGVIGGHLGWTILSLYGLDKMGWNITLCLVKNYWNKLYAGEVWKKTRAWKIFRGHTRMWKDVFGPLFKVFSTAVDDDSIREYHVLKTLRQMPSKLVDDPRVSELDSASRAFLIISPRLRFAPLLLRVKDRSLDLDSLLEMQRAVLDYIRLLYSKGVSYQVRQEYMCPVKKASGRWKLYLGGWMEAGYNPNGCQLWPAEWKEQEASQCAEIERIFEEARTTIIGRHD</sequence>
<evidence type="ECO:0000313" key="2">
    <source>
        <dbReference type="Proteomes" id="UP000186955"/>
    </source>
</evidence>
<keyword evidence="2" id="KW-1185">Reference proteome</keyword>
<dbReference type="AlphaFoldDB" id="A0A1Q5U807"/>
<name>A0A1Q5U807_9EURO</name>
<accession>A0A1Q5U807</accession>
<organism evidence="1 2">
    <name type="scientific">Penicillium subrubescens</name>
    <dbReference type="NCBI Taxonomy" id="1316194"/>
    <lineage>
        <taxon>Eukaryota</taxon>
        <taxon>Fungi</taxon>
        <taxon>Dikarya</taxon>
        <taxon>Ascomycota</taxon>
        <taxon>Pezizomycotina</taxon>
        <taxon>Eurotiomycetes</taxon>
        <taxon>Eurotiomycetidae</taxon>
        <taxon>Eurotiales</taxon>
        <taxon>Aspergillaceae</taxon>
        <taxon>Penicillium</taxon>
    </lineage>
</organism>
<evidence type="ECO:0000313" key="1">
    <source>
        <dbReference type="EMBL" id="OKP08619.1"/>
    </source>
</evidence>
<proteinExistence type="predicted"/>
<comment type="caution">
    <text evidence="1">The sequence shown here is derived from an EMBL/GenBank/DDBJ whole genome shotgun (WGS) entry which is preliminary data.</text>
</comment>
<reference evidence="1 2" key="1">
    <citation type="submission" date="2016-10" db="EMBL/GenBank/DDBJ databases">
        <title>Genome sequence of the ascomycete fungus Penicillium subrubescens.</title>
        <authorList>
            <person name="De Vries R.P."/>
            <person name="Peng M."/>
            <person name="Dilokpimol A."/>
            <person name="Hilden K."/>
            <person name="Makela M.R."/>
            <person name="Grigoriev I."/>
            <person name="Riley R."/>
            <person name="Granchi Z."/>
        </authorList>
    </citation>
    <scope>NUCLEOTIDE SEQUENCE [LARGE SCALE GENOMIC DNA]</scope>
    <source>
        <strain evidence="1 2">CBS 132785</strain>
    </source>
</reference>
<gene>
    <name evidence="1" type="ORF">PENSUB_5532</name>
</gene>
<protein>
    <submittedName>
        <fullName evidence="1">Uncharacterized protein</fullName>
    </submittedName>
</protein>